<name>A0A1G7TGJ8_9FIRM</name>
<protein>
    <recommendedName>
        <fullName evidence="3">HEAT repeat-containing protein</fullName>
    </recommendedName>
</protein>
<evidence type="ECO:0008006" key="3">
    <source>
        <dbReference type="Google" id="ProtNLM"/>
    </source>
</evidence>
<organism evidence="1 2">
    <name type="scientific">Desulfosporosinus hippei DSM 8344</name>
    <dbReference type="NCBI Taxonomy" id="1121419"/>
    <lineage>
        <taxon>Bacteria</taxon>
        <taxon>Bacillati</taxon>
        <taxon>Bacillota</taxon>
        <taxon>Clostridia</taxon>
        <taxon>Eubacteriales</taxon>
        <taxon>Desulfitobacteriaceae</taxon>
        <taxon>Desulfosporosinus</taxon>
    </lineage>
</organism>
<dbReference type="AlphaFoldDB" id="A0A1G7TGJ8"/>
<sequence>MRKVDIYRSVLRELEDWDQYLLAESCLPGPRANLELIEAVAEEGTKERFMNYLSLDSAMAPFGSAEEFLPICGVVGLGSLISQGRVELLELLRSFSSDIRWRIREGVAIALQRIGESNIDVLLNEMAEWSEGSLLEKRSVVAALCEPKLLNQLEDINVVLQVLDKITSDIINEQNRKANDFKTLRKSLGYGWSVVVAAAPEEGKKYMEKWLAHDDKDIRWIMKENLRKKRLEKMDLDWTRRWKAELGVN</sequence>
<reference evidence="2" key="1">
    <citation type="submission" date="2016-10" db="EMBL/GenBank/DDBJ databases">
        <authorList>
            <person name="Varghese N."/>
            <person name="Submissions S."/>
        </authorList>
    </citation>
    <scope>NUCLEOTIDE SEQUENCE [LARGE SCALE GENOMIC DNA]</scope>
    <source>
        <strain evidence="2">DSM 8344</strain>
    </source>
</reference>
<dbReference type="OrthoDB" id="154709at2"/>
<proteinExistence type="predicted"/>
<dbReference type="STRING" id="1121419.SAMN05443529_102225"/>
<gene>
    <name evidence="1" type="ORF">SAMN05443529_102225</name>
</gene>
<accession>A0A1G7TGJ8</accession>
<dbReference type="RefSeq" id="WP_092329622.1">
    <property type="nucleotide sequence ID" value="NZ_FNCP01000002.1"/>
</dbReference>
<evidence type="ECO:0000313" key="2">
    <source>
        <dbReference type="Proteomes" id="UP000198656"/>
    </source>
</evidence>
<keyword evidence="2" id="KW-1185">Reference proteome</keyword>
<dbReference type="Proteomes" id="UP000198656">
    <property type="component" value="Unassembled WGS sequence"/>
</dbReference>
<evidence type="ECO:0000313" key="1">
    <source>
        <dbReference type="EMBL" id="SDG34222.1"/>
    </source>
</evidence>
<dbReference type="EMBL" id="FNCP01000002">
    <property type="protein sequence ID" value="SDG34222.1"/>
    <property type="molecule type" value="Genomic_DNA"/>
</dbReference>